<dbReference type="Gene3D" id="3.40.250.10">
    <property type="entry name" value="Rhodanese-like domain"/>
    <property type="match status" value="2"/>
</dbReference>
<dbReference type="PROSITE" id="PS50206">
    <property type="entry name" value="RHODANESE_3"/>
    <property type="match status" value="2"/>
</dbReference>
<name>A0A381W092_9ZZZZ</name>
<accession>A0A381W092</accession>
<dbReference type="InterPro" id="IPR036873">
    <property type="entry name" value="Rhodanese-like_dom_sf"/>
</dbReference>
<dbReference type="SUPFAM" id="SSF52821">
    <property type="entry name" value="Rhodanese/Cell cycle control phosphatase"/>
    <property type="match status" value="2"/>
</dbReference>
<evidence type="ECO:0000313" key="2">
    <source>
        <dbReference type="EMBL" id="SVA45398.1"/>
    </source>
</evidence>
<dbReference type="InterPro" id="IPR001763">
    <property type="entry name" value="Rhodanese-like_dom"/>
</dbReference>
<dbReference type="AlphaFoldDB" id="A0A381W092"/>
<dbReference type="CDD" id="cd00158">
    <property type="entry name" value="RHOD"/>
    <property type="match status" value="2"/>
</dbReference>
<feature type="domain" description="Rhodanese" evidence="1">
    <location>
        <begin position="118"/>
        <end position="195"/>
    </location>
</feature>
<gene>
    <name evidence="2" type="ORF">METZ01_LOCUS98252</name>
</gene>
<protein>
    <recommendedName>
        <fullName evidence="1">Rhodanese domain-containing protein</fullName>
    </recommendedName>
</protein>
<organism evidence="2">
    <name type="scientific">marine metagenome</name>
    <dbReference type="NCBI Taxonomy" id="408172"/>
    <lineage>
        <taxon>unclassified sequences</taxon>
        <taxon>metagenomes</taxon>
        <taxon>ecological metagenomes</taxon>
    </lineage>
</organism>
<dbReference type="Pfam" id="PF00581">
    <property type="entry name" value="Rhodanese"/>
    <property type="match status" value="1"/>
</dbReference>
<evidence type="ECO:0000259" key="1">
    <source>
        <dbReference type="PROSITE" id="PS50206"/>
    </source>
</evidence>
<feature type="domain" description="Rhodanese" evidence="1">
    <location>
        <begin position="13"/>
        <end position="100"/>
    </location>
</feature>
<reference evidence="2" key="1">
    <citation type="submission" date="2018-05" db="EMBL/GenBank/DDBJ databases">
        <authorList>
            <person name="Lanie J.A."/>
            <person name="Ng W.-L."/>
            <person name="Kazmierczak K.M."/>
            <person name="Andrzejewski T.M."/>
            <person name="Davidsen T.M."/>
            <person name="Wayne K.J."/>
            <person name="Tettelin H."/>
            <person name="Glass J.I."/>
            <person name="Rusch D."/>
            <person name="Podicherti R."/>
            <person name="Tsui H.-C.T."/>
            <person name="Winkler M.E."/>
        </authorList>
    </citation>
    <scope>NUCLEOTIDE SEQUENCE</scope>
</reference>
<dbReference type="EMBL" id="UINC01010185">
    <property type="protein sequence ID" value="SVA45398.1"/>
    <property type="molecule type" value="Genomic_DNA"/>
</dbReference>
<sequence>MQSISVDKLEEALESGTSVLDCRPTNDFAFSHVPNSISASINGSYEYMATCLFDKKKPLILIAESGRESEAILRLDIDGFTNLSFFDFEKWKASDNPTSSIVRFSAKDATDHLDKMKDVSNAEDWEVLHVKGVSSEPLLDIVANPGIISEGDVLYCAHGHKSMAAASFMATKGVNVSDIMGGLSAMLVDAPDLEI</sequence>
<proteinExistence type="predicted"/>